<dbReference type="CDD" id="cd06257">
    <property type="entry name" value="DnaJ"/>
    <property type="match status" value="1"/>
</dbReference>
<evidence type="ECO:0000256" key="1">
    <source>
        <dbReference type="ARBA" id="ARBA00023186"/>
    </source>
</evidence>
<dbReference type="InterPro" id="IPR036869">
    <property type="entry name" value="J_dom_sf"/>
</dbReference>
<keyword evidence="3" id="KW-0346">Stress response</keyword>
<dbReference type="Pfam" id="PF00226">
    <property type="entry name" value="DnaJ"/>
    <property type="match status" value="1"/>
</dbReference>
<keyword evidence="1" id="KW-0143">Chaperone</keyword>
<accession>A0A6S6T8S9</accession>
<gene>
    <name evidence="3" type="ORF">HELGO_WM7098</name>
</gene>
<proteinExistence type="predicted"/>
<dbReference type="PROSITE" id="PS50076">
    <property type="entry name" value="DNAJ_2"/>
    <property type="match status" value="1"/>
</dbReference>
<dbReference type="Gene3D" id="1.10.287.110">
    <property type="entry name" value="DnaJ domain"/>
    <property type="match status" value="1"/>
</dbReference>
<dbReference type="EMBL" id="CACVAP010000083">
    <property type="protein sequence ID" value="CAA6815384.1"/>
    <property type="molecule type" value="Genomic_DNA"/>
</dbReference>
<dbReference type="InterPro" id="IPR001623">
    <property type="entry name" value="DnaJ_domain"/>
</dbReference>
<dbReference type="PANTHER" id="PTHR44145">
    <property type="entry name" value="DNAJ HOMOLOG SUBFAMILY A MEMBER 3, MITOCHONDRIAL"/>
    <property type="match status" value="1"/>
</dbReference>
<name>A0A6S6T8S9_9BACT</name>
<reference evidence="3" key="1">
    <citation type="submission" date="2020-01" db="EMBL/GenBank/DDBJ databases">
        <authorList>
            <person name="Meier V. D."/>
            <person name="Meier V D."/>
        </authorList>
    </citation>
    <scope>NUCLEOTIDE SEQUENCE</scope>
    <source>
        <strain evidence="3">HLG_WM_MAG_06</strain>
    </source>
</reference>
<evidence type="ECO:0000313" key="3">
    <source>
        <dbReference type="EMBL" id="CAA6815384.1"/>
    </source>
</evidence>
<dbReference type="SUPFAM" id="SSF46565">
    <property type="entry name" value="Chaperone J-domain"/>
    <property type="match status" value="1"/>
</dbReference>
<dbReference type="SMART" id="SM00271">
    <property type="entry name" value="DnaJ"/>
    <property type="match status" value="1"/>
</dbReference>
<evidence type="ECO:0000259" key="2">
    <source>
        <dbReference type="PROSITE" id="PS50076"/>
    </source>
</evidence>
<dbReference type="InterPro" id="IPR051938">
    <property type="entry name" value="Apopto_cytoskel_mod"/>
</dbReference>
<protein>
    <submittedName>
        <fullName evidence="3">Heat shock protein DnaJ-like</fullName>
    </submittedName>
</protein>
<dbReference type="PANTHER" id="PTHR44145:SF3">
    <property type="entry name" value="DNAJ HOMOLOG SUBFAMILY A MEMBER 3, MITOCHONDRIAL"/>
    <property type="match status" value="1"/>
</dbReference>
<feature type="domain" description="J" evidence="2">
    <location>
        <begin position="11"/>
        <end position="75"/>
    </location>
</feature>
<dbReference type="AlphaFoldDB" id="A0A6S6T8S9"/>
<sequence length="99" mass="11848">MHQVSLSEFQAAVESLGLVSLRTKEDVRKKYLKLSRKYHPDMEGGSTEKFQEIREAYEILVEYMDNFRFVFSDEEFKQQNPLLVNTEYYVLQDKEDKKD</sequence>
<organism evidence="3">
    <name type="scientific">uncultured Sulfurovum sp</name>
    <dbReference type="NCBI Taxonomy" id="269237"/>
    <lineage>
        <taxon>Bacteria</taxon>
        <taxon>Pseudomonadati</taxon>
        <taxon>Campylobacterota</taxon>
        <taxon>Epsilonproteobacteria</taxon>
        <taxon>Campylobacterales</taxon>
        <taxon>Sulfurovaceae</taxon>
        <taxon>Sulfurovum</taxon>
        <taxon>environmental samples</taxon>
    </lineage>
</organism>